<dbReference type="SMART" id="SM00015">
    <property type="entry name" value="IQ"/>
    <property type="match status" value="3"/>
</dbReference>
<dbReference type="FunFam" id="1.20.5.190:FF:000055">
    <property type="entry name" value="Putative microtubule-associated protein futsch"/>
    <property type="match status" value="1"/>
</dbReference>
<dbReference type="Gene3D" id="1.20.890.10">
    <property type="entry name" value="cAMP-dependent protein kinase regulatory subunit, dimerization-anchoring domain"/>
    <property type="match status" value="1"/>
</dbReference>
<dbReference type="GO" id="GO:0005516">
    <property type="term" value="F:calmodulin binding"/>
    <property type="evidence" value="ECO:0007669"/>
    <property type="project" value="TreeGrafter"/>
</dbReference>
<dbReference type="PROSITE" id="PS50096">
    <property type="entry name" value="IQ"/>
    <property type="match status" value="3"/>
</dbReference>
<sequence>MAESSSENCKVPTGLRPLLEALVRETLRTQPVDLINFSILFFNVLQKHRKQNNAEDVLTDPVLYESFKIDLQKQYHGKDKMTEESLGFLDEAATKIQAVYRGHIVRANPQKFGLNKKGTGTSCPSTDCTSLLDTEKDLKCHSINVTGSVVHRDVIEDRAATIIQAEIRGFLTRRHLQQERKEGNEAAKKIQAHIRGYLTRKHLDEVGIPHKHSTVSHLHNGLQEHV</sequence>
<dbReference type="CDD" id="cd12100">
    <property type="entry name" value="DD_CABYR_SP17"/>
    <property type="match status" value="1"/>
</dbReference>
<dbReference type="SUPFAM" id="SSF52540">
    <property type="entry name" value="P-loop containing nucleoside triphosphate hydrolases"/>
    <property type="match status" value="1"/>
</dbReference>
<dbReference type="SUPFAM" id="SSF47391">
    <property type="entry name" value="Dimerization-anchoring domain of cAMP-dependent PK regulatory subunit"/>
    <property type="match status" value="1"/>
</dbReference>
<organism evidence="3 4">
    <name type="scientific">Loa loa</name>
    <name type="common">Eye worm</name>
    <name type="synonym">Filaria loa</name>
    <dbReference type="NCBI Taxonomy" id="7209"/>
    <lineage>
        <taxon>Eukaryota</taxon>
        <taxon>Metazoa</taxon>
        <taxon>Ecdysozoa</taxon>
        <taxon>Nematoda</taxon>
        <taxon>Chromadorea</taxon>
        <taxon>Rhabditida</taxon>
        <taxon>Spirurina</taxon>
        <taxon>Spiruromorpha</taxon>
        <taxon>Filarioidea</taxon>
        <taxon>Onchocercidae</taxon>
        <taxon>Loa</taxon>
    </lineage>
</organism>
<dbReference type="CDD" id="cd23767">
    <property type="entry name" value="IQCD"/>
    <property type="match status" value="3"/>
</dbReference>
<keyword evidence="3" id="KW-1185">Reference proteome</keyword>
<dbReference type="CTD" id="9947771"/>
<dbReference type="AlphaFoldDB" id="A0A1I7VZ66"/>
<dbReference type="Gene3D" id="1.20.5.190">
    <property type="match status" value="2"/>
</dbReference>
<dbReference type="Pfam" id="PF00612">
    <property type="entry name" value="IQ"/>
    <property type="match status" value="3"/>
</dbReference>
<evidence type="ECO:0000313" key="2">
    <source>
        <dbReference type="EMBL" id="EFO18168.2"/>
    </source>
</evidence>
<dbReference type="OMA" id="DQKRHSV"/>
<reference evidence="4" key="2">
    <citation type="submission" date="2016-11" db="UniProtKB">
        <authorList>
            <consortium name="WormBaseParasite"/>
        </authorList>
    </citation>
    <scope>IDENTIFICATION</scope>
</reference>
<dbReference type="eggNOG" id="ENOG502SARE">
    <property type="taxonomic scope" value="Eukaryota"/>
</dbReference>
<dbReference type="FunCoup" id="A0A1I7VZ66">
    <property type="interactions" value="28"/>
</dbReference>
<dbReference type="Proteomes" id="UP000095285">
    <property type="component" value="Unassembled WGS sequence"/>
</dbReference>
<protein>
    <submittedName>
        <fullName evidence="4">RIIa domain-containing protein</fullName>
    </submittedName>
</protein>
<dbReference type="InterPro" id="IPR003117">
    <property type="entry name" value="cAMP_dep_PK_reg_su_I/II_a/b"/>
</dbReference>
<dbReference type="KEGG" id="loa:LOAG_10329"/>
<evidence type="ECO:0000259" key="1">
    <source>
        <dbReference type="SMART" id="SM00394"/>
    </source>
</evidence>
<reference evidence="2 3" key="1">
    <citation type="submission" date="2012-04" db="EMBL/GenBank/DDBJ databases">
        <title>The Genome Sequence of Loa loa.</title>
        <authorList>
            <consortium name="The Broad Institute Genome Sequencing Platform"/>
            <consortium name="Broad Institute Genome Sequencing Center for Infectious Disease"/>
            <person name="Nutman T.B."/>
            <person name="Fink D.L."/>
            <person name="Russ C."/>
            <person name="Young S."/>
            <person name="Zeng Q."/>
            <person name="Gargeya S."/>
            <person name="Alvarado L."/>
            <person name="Berlin A."/>
            <person name="Chapman S.B."/>
            <person name="Chen Z."/>
            <person name="Freedman E."/>
            <person name="Gellesch M."/>
            <person name="Goldberg J."/>
            <person name="Griggs A."/>
            <person name="Gujja S."/>
            <person name="Heilman E.R."/>
            <person name="Heiman D."/>
            <person name="Howarth C."/>
            <person name="Mehta T."/>
            <person name="Neiman D."/>
            <person name="Pearson M."/>
            <person name="Roberts A."/>
            <person name="Saif S."/>
            <person name="Shea T."/>
            <person name="Shenoy N."/>
            <person name="Sisk P."/>
            <person name="Stolte C."/>
            <person name="Sykes S."/>
            <person name="White J."/>
            <person name="Yandava C."/>
            <person name="Haas B."/>
            <person name="Henn M.R."/>
            <person name="Nusbaum C."/>
            <person name="Birren B."/>
        </authorList>
    </citation>
    <scope>NUCLEOTIDE SEQUENCE [LARGE SCALE GENOMIC DNA]</scope>
</reference>
<dbReference type="PANTHER" id="PTHR10699:SF11">
    <property type="entry name" value="IGLOO, ISOFORM A"/>
    <property type="match status" value="1"/>
</dbReference>
<dbReference type="PANTHER" id="PTHR10699">
    <property type="entry name" value="NEUROMODULIN"/>
    <property type="match status" value="1"/>
</dbReference>
<dbReference type="OrthoDB" id="252964at2759"/>
<dbReference type="EMBL" id="JH712950">
    <property type="protein sequence ID" value="EFO18168.2"/>
    <property type="molecule type" value="Genomic_DNA"/>
</dbReference>
<evidence type="ECO:0000313" key="3">
    <source>
        <dbReference type="Proteomes" id="UP000095285"/>
    </source>
</evidence>
<proteinExistence type="predicted"/>
<dbReference type="InterPro" id="IPR000048">
    <property type="entry name" value="IQ_motif_EF-hand-BS"/>
</dbReference>
<dbReference type="RefSeq" id="XP_020301689.1">
    <property type="nucleotide sequence ID" value="XM_020448139.1"/>
</dbReference>
<gene>
    <name evidence="2 4" type="ORF">LOAG_10329</name>
</gene>
<dbReference type="InParanoid" id="A0A1I7VZ66"/>
<dbReference type="WBParaSite" id="EN70_7827">
    <property type="protein sequence ID" value="EN70_7827"/>
    <property type="gene ID" value="EN70_7827"/>
</dbReference>
<dbReference type="InterPro" id="IPR027417">
    <property type="entry name" value="P-loop_NTPase"/>
</dbReference>
<dbReference type="InterPro" id="IPR047579">
    <property type="entry name" value="DD_CABYR_SP17"/>
</dbReference>
<dbReference type="SMART" id="SM00394">
    <property type="entry name" value="RIIa"/>
    <property type="match status" value="1"/>
</dbReference>
<accession>A0A1I7VZ66</accession>
<name>A0A1I7VZ66_LOALO</name>
<evidence type="ECO:0000313" key="4">
    <source>
        <dbReference type="WBParaSite" id="EN70_7827"/>
    </source>
</evidence>
<feature type="domain" description="RIIa" evidence="1">
    <location>
        <begin position="13"/>
        <end position="50"/>
    </location>
</feature>
<dbReference type="Pfam" id="PF02197">
    <property type="entry name" value="RIIa"/>
    <property type="match status" value="1"/>
</dbReference>
<dbReference type="GeneID" id="9947771"/>
<dbReference type="STRING" id="7209.A0A1I7VZ66"/>
<accession>A0A1S0TQ26</accession>